<gene>
    <name evidence="2" type="ORF">OVA965_LOCUS46194</name>
    <name evidence="3" type="ORF">TMI583_LOCUS20290</name>
</gene>
<evidence type="ECO:0000313" key="2">
    <source>
        <dbReference type="EMBL" id="CAF1685308.1"/>
    </source>
</evidence>
<name>A0A8S2L9T3_9BILA</name>
<accession>A0A8S2L9T3</accession>
<feature type="compositionally biased region" description="Polar residues" evidence="1">
    <location>
        <begin position="55"/>
        <end position="77"/>
    </location>
</feature>
<dbReference type="AlphaFoldDB" id="A0A8S2L9T3"/>
<evidence type="ECO:0000313" key="4">
    <source>
        <dbReference type="Proteomes" id="UP000682733"/>
    </source>
</evidence>
<feature type="compositionally biased region" description="Acidic residues" evidence="1">
    <location>
        <begin position="26"/>
        <end position="53"/>
    </location>
</feature>
<comment type="caution">
    <text evidence="3">The sequence shown here is derived from an EMBL/GenBank/DDBJ whole genome shotgun (WGS) entry which is preliminary data.</text>
</comment>
<dbReference type="Proteomes" id="UP000677228">
    <property type="component" value="Unassembled WGS sequence"/>
</dbReference>
<evidence type="ECO:0000313" key="3">
    <source>
        <dbReference type="EMBL" id="CAF3889322.1"/>
    </source>
</evidence>
<dbReference type="EMBL" id="CAJOBA010015857">
    <property type="protein sequence ID" value="CAF3889322.1"/>
    <property type="molecule type" value="Genomic_DNA"/>
</dbReference>
<feature type="non-terminal residue" evidence="3">
    <location>
        <position position="1"/>
    </location>
</feature>
<proteinExistence type="predicted"/>
<dbReference type="EMBL" id="CAJNOK010082956">
    <property type="protein sequence ID" value="CAF1685308.1"/>
    <property type="molecule type" value="Genomic_DNA"/>
</dbReference>
<sequence length="77" mass="8619">TVKAYVRPLKNKQTNEDYDIVQTGEWSDDDNDSSTDEDYLTEDEDSNTDESDADVNNTGSGTEDDMNTSISYIQPIS</sequence>
<evidence type="ECO:0000256" key="1">
    <source>
        <dbReference type="SAM" id="MobiDB-lite"/>
    </source>
</evidence>
<reference evidence="3" key="1">
    <citation type="submission" date="2021-02" db="EMBL/GenBank/DDBJ databases">
        <authorList>
            <person name="Nowell W R."/>
        </authorList>
    </citation>
    <scope>NUCLEOTIDE SEQUENCE</scope>
</reference>
<feature type="region of interest" description="Disordered" evidence="1">
    <location>
        <begin position="1"/>
        <end position="77"/>
    </location>
</feature>
<organism evidence="3 4">
    <name type="scientific">Didymodactylos carnosus</name>
    <dbReference type="NCBI Taxonomy" id="1234261"/>
    <lineage>
        <taxon>Eukaryota</taxon>
        <taxon>Metazoa</taxon>
        <taxon>Spiralia</taxon>
        <taxon>Gnathifera</taxon>
        <taxon>Rotifera</taxon>
        <taxon>Eurotatoria</taxon>
        <taxon>Bdelloidea</taxon>
        <taxon>Philodinida</taxon>
        <taxon>Philodinidae</taxon>
        <taxon>Didymodactylos</taxon>
    </lineage>
</organism>
<dbReference type="Proteomes" id="UP000682733">
    <property type="component" value="Unassembled WGS sequence"/>
</dbReference>
<protein>
    <submittedName>
        <fullName evidence="3">Uncharacterized protein</fullName>
    </submittedName>
</protein>